<gene>
    <name evidence="2" type="ORF">TM448A03131_0010</name>
</gene>
<sequence>MSLPQKMRSFRDKFKVRAEAKADEFIKNVKPEKKDKSKSSKVEDNKPKKNKNEKTKK</sequence>
<dbReference type="AlphaFoldDB" id="A0A6H2A012"/>
<evidence type="ECO:0000313" key="2">
    <source>
        <dbReference type="EMBL" id="QJA52991.1"/>
    </source>
</evidence>
<protein>
    <submittedName>
        <fullName evidence="2">Uncharacterized protein</fullName>
    </submittedName>
</protein>
<evidence type="ECO:0000256" key="1">
    <source>
        <dbReference type="SAM" id="MobiDB-lite"/>
    </source>
</evidence>
<proteinExistence type="predicted"/>
<organism evidence="2">
    <name type="scientific">viral metagenome</name>
    <dbReference type="NCBI Taxonomy" id="1070528"/>
    <lineage>
        <taxon>unclassified sequences</taxon>
        <taxon>metagenomes</taxon>
        <taxon>organismal metagenomes</taxon>
    </lineage>
</organism>
<name>A0A6H2A012_9ZZZZ</name>
<accession>A0A6H2A012</accession>
<dbReference type="EMBL" id="MT144384">
    <property type="protein sequence ID" value="QJA52991.1"/>
    <property type="molecule type" value="Genomic_DNA"/>
</dbReference>
<reference evidence="2" key="1">
    <citation type="submission" date="2020-03" db="EMBL/GenBank/DDBJ databases">
        <title>The deep terrestrial virosphere.</title>
        <authorList>
            <person name="Holmfeldt K."/>
            <person name="Nilsson E."/>
            <person name="Simone D."/>
            <person name="Lopez-Fernandez M."/>
            <person name="Wu X."/>
            <person name="de Brujin I."/>
            <person name="Lundin D."/>
            <person name="Andersson A."/>
            <person name="Bertilsson S."/>
            <person name="Dopson M."/>
        </authorList>
    </citation>
    <scope>NUCLEOTIDE SEQUENCE</scope>
    <source>
        <strain evidence="2">TM448A03131</strain>
    </source>
</reference>
<feature type="region of interest" description="Disordered" evidence="1">
    <location>
        <begin position="20"/>
        <end position="57"/>
    </location>
</feature>